<accession>A0A6A5VUL4</accession>
<evidence type="ECO:0000256" key="5">
    <source>
        <dbReference type="ARBA" id="ARBA00024196"/>
    </source>
</evidence>
<dbReference type="InterPro" id="IPR044640">
    <property type="entry name" value="RU2A"/>
</dbReference>
<protein>
    <recommendedName>
        <fullName evidence="6">U2 small nuclear ribonucleoprotein A'</fullName>
    </recommendedName>
</protein>
<evidence type="ECO:0000256" key="6">
    <source>
        <dbReference type="ARBA" id="ARBA00024238"/>
    </source>
</evidence>
<dbReference type="InterPro" id="IPR001611">
    <property type="entry name" value="Leu-rich_rpt"/>
</dbReference>
<organism evidence="7 8">
    <name type="scientific">Amniculicola lignicola CBS 123094</name>
    <dbReference type="NCBI Taxonomy" id="1392246"/>
    <lineage>
        <taxon>Eukaryota</taxon>
        <taxon>Fungi</taxon>
        <taxon>Dikarya</taxon>
        <taxon>Ascomycota</taxon>
        <taxon>Pezizomycotina</taxon>
        <taxon>Dothideomycetes</taxon>
        <taxon>Pleosporomycetidae</taxon>
        <taxon>Pleosporales</taxon>
        <taxon>Amniculicolaceae</taxon>
        <taxon>Amniculicola</taxon>
    </lineage>
</organism>
<gene>
    <name evidence="7" type="ORF">P154DRAFT_503874</name>
</gene>
<dbReference type="SUPFAM" id="SSF52058">
    <property type="entry name" value="L domain-like"/>
    <property type="match status" value="1"/>
</dbReference>
<sequence>MRLTTELINGSLSYISAINERELSLRGHKISAIENMGAAKDHDCIDFTDNDIAVLGNFPLIPRLHTLMLALNRVTHIQPSLATAIPNLRSLTLTKNRLAELADLEPLGDFKKLETLHLVGNPVTSKENYRLWVIWLNPAIRFFDFQKVKLAERQQAEKLFGTQDEPTEYATEILAVKSKGGYMPMLTANGEGDMREKRIYTEEERKAIAARIRNATSLEEMAKLEKDFNDGRISDIIAMDTS</sequence>
<dbReference type="PROSITE" id="PS51450">
    <property type="entry name" value="LRR"/>
    <property type="match status" value="1"/>
</dbReference>
<evidence type="ECO:0000256" key="2">
    <source>
        <dbReference type="ARBA" id="ARBA00022614"/>
    </source>
</evidence>
<keyword evidence="2" id="KW-0433">Leucine-rich repeat</keyword>
<name>A0A6A5VUL4_9PLEO</name>
<dbReference type="PANTHER" id="PTHR10552:SF6">
    <property type="entry name" value="U2 SMALL NUCLEAR RIBONUCLEOPROTEIN A"/>
    <property type="match status" value="1"/>
</dbReference>
<dbReference type="GO" id="GO:0000398">
    <property type="term" value="P:mRNA splicing, via spliceosome"/>
    <property type="evidence" value="ECO:0007669"/>
    <property type="project" value="InterPro"/>
</dbReference>
<comment type="similarity">
    <text evidence="5">Belongs to the U2 small nuclear ribonucleoprotein A family.</text>
</comment>
<dbReference type="Gene3D" id="3.80.10.10">
    <property type="entry name" value="Ribonuclease Inhibitor"/>
    <property type="match status" value="1"/>
</dbReference>
<evidence type="ECO:0000256" key="1">
    <source>
        <dbReference type="ARBA" id="ARBA00004123"/>
    </source>
</evidence>
<keyword evidence="3" id="KW-0677">Repeat</keyword>
<dbReference type="AlphaFoldDB" id="A0A6A5VUL4"/>
<keyword evidence="4" id="KW-0539">Nucleus</keyword>
<dbReference type="GO" id="GO:0030620">
    <property type="term" value="F:U2 snRNA binding"/>
    <property type="evidence" value="ECO:0007669"/>
    <property type="project" value="InterPro"/>
</dbReference>
<dbReference type="Proteomes" id="UP000799779">
    <property type="component" value="Unassembled WGS sequence"/>
</dbReference>
<evidence type="ECO:0000256" key="3">
    <source>
        <dbReference type="ARBA" id="ARBA00022737"/>
    </source>
</evidence>
<proteinExistence type="inferred from homology"/>
<dbReference type="OrthoDB" id="433501at2759"/>
<keyword evidence="8" id="KW-1185">Reference proteome</keyword>
<evidence type="ECO:0000256" key="4">
    <source>
        <dbReference type="ARBA" id="ARBA00023242"/>
    </source>
</evidence>
<dbReference type="GO" id="GO:0005686">
    <property type="term" value="C:U2 snRNP"/>
    <property type="evidence" value="ECO:0007669"/>
    <property type="project" value="TreeGrafter"/>
</dbReference>
<dbReference type="FunFam" id="3.80.10.10:FF:000026">
    <property type="entry name" value="U2 small nuclear ribonucleoprotein A"/>
    <property type="match status" value="1"/>
</dbReference>
<reference evidence="7" key="1">
    <citation type="journal article" date="2020" name="Stud. Mycol.">
        <title>101 Dothideomycetes genomes: a test case for predicting lifestyles and emergence of pathogens.</title>
        <authorList>
            <person name="Haridas S."/>
            <person name="Albert R."/>
            <person name="Binder M."/>
            <person name="Bloem J."/>
            <person name="Labutti K."/>
            <person name="Salamov A."/>
            <person name="Andreopoulos B."/>
            <person name="Baker S."/>
            <person name="Barry K."/>
            <person name="Bills G."/>
            <person name="Bluhm B."/>
            <person name="Cannon C."/>
            <person name="Castanera R."/>
            <person name="Culley D."/>
            <person name="Daum C."/>
            <person name="Ezra D."/>
            <person name="Gonzalez J."/>
            <person name="Henrissat B."/>
            <person name="Kuo A."/>
            <person name="Liang C."/>
            <person name="Lipzen A."/>
            <person name="Lutzoni F."/>
            <person name="Magnuson J."/>
            <person name="Mondo S."/>
            <person name="Nolan M."/>
            <person name="Ohm R."/>
            <person name="Pangilinan J."/>
            <person name="Park H.-J."/>
            <person name="Ramirez L."/>
            <person name="Alfaro M."/>
            <person name="Sun H."/>
            <person name="Tritt A."/>
            <person name="Yoshinaga Y."/>
            <person name="Zwiers L.-H."/>
            <person name="Turgeon B."/>
            <person name="Goodwin S."/>
            <person name="Spatafora J."/>
            <person name="Crous P."/>
            <person name="Grigoriev I."/>
        </authorList>
    </citation>
    <scope>NUCLEOTIDE SEQUENCE</scope>
    <source>
        <strain evidence="7">CBS 123094</strain>
    </source>
</reference>
<comment type="subcellular location">
    <subcellularLocation>
        <location evidence="1">Nucleus</location>
    </subcellularLocation>
</comment>
<dbReference type="PANTHER" id="PTHR10552">
    <property type="entry name" value="U2 SMALL NUCLEAR RIBONUCLEOPROTEIN A"/>
    <property type="match status" value="1"/>
</dbReference>
<evidence type="ECO:0000313" key="8">
    <source>
        <dbReference type="Proteomes" id="UP000799779"/>
    </source>
</evidence>
<dbReference type="InterPro" id="IPR032675">
    <property type="entry name" value="LRR_dom_sf"/>
</dbReference>
<evidence type="ECO:0000313" key="7">
    <source>
        <dbReference type="EMBL" id="KAF1993213.1"/>
    </source>
</evidence>
<dbReference type="Pfam" id="PF14580">
    <property type="entry name" value="LRR_9"/>
    <property type="match status" value="1"/>
</dbReference>
<dbReference type="EMBL" id="ML977720">
    <property type="protein sequence ID" value="KAF1993213.1"/>
    <property type="molecule type" value="Genomic_DNA"/>
</dbReference>